<dbReference type="Gene3D" id="1.10.10.10">
    <property type="entry name" value="Winged helix-like DNA-binding domain superfamily/Winged helix DNA-binding domain"/>
    <property type="match status" value="1"/>
</dbReference>
<dbReference type="Proteomes" id="UP000061809">
    <property type="component" value="Chromosome"/>
</dbReference>
<proteinExistence type="predicted"/>
<dbReference type="KEGG" id="bcel:BcellWH2_02294"/>
<dbReference type="InterPro" id="IPR016032">
    <property type="entry name" value="Sig_transdc_resp-reg_C-effctor"/>
</dbReference>
<evidence type="ECO:0000256" key="2">
    <source>
        <dbReference type="SAM" id="Phobius"/>
    </source>
</evidence>
<dbReference type="Pfam" id="PF07495">
    <property type="entry name" value="Y_Y_Y"/>
    <property type="match status" value="1"/>
</dbReference>
<dbReference type="Pfam" id="PF07494">
    <property type="entry name" value="Reg_prop"/>
    <property type="match status" value="1"/>
</dbReference>
<reference evidence="4 5" key="1">
    <citation type="journal article" date="2015" name="Science">
        <title>Genetic determinants of in vivo fitness and diet responsiveness in multiple human gut Bacteroides.</title>
        <authorList>
            <person name="Wu M."/>
            <person name="McNulty N.P."/>
            <person name="Rodionov D.A."/>
            <person name="Khoroshkin M.S."/>
            <person name="Griffin N.W."/>
            <person name="Cheng J."/>
            <person name="Latreille P."/>
            <person name="Kerstetter R.A."/>
            <person name="Terrapon N."/>
            <person name="Henrissat B."/>
            <person name="Osterman A.L."/>
            <person name="Gordon J.I."/>
        </authorList>
    </citation>
    <scope>NUCLEOTIDE SEQUENCE [LARGE SCALE GENOMIC DNA]</scope>
    <source>
        <strain evidence="4 5">WH2</strain>
    </source>
</reference>
<protein>
    <submittedName>
        <fullName evidence="4">Y_Y_Y domain protein</fullName>
    </submittedName>
</protein>
<dbReference type="InterPro" id="IPR015943">
    <property type="entry name" value="WD40/YVTN_repeat-like_dom_sf"/>
</dbReference>
<dbReference type="GO" id="GO:0006355">
    <property type="term" value="P:regulation of DNA-templated transcription"/>
    <property type="evidence" value="ECO:0007669"/>
    <property type="project" value="InterPro"/>
</dbReference>
<evidence type="ECO:0000256" key="1">
    <source>
        <dbReference type="SAM" id="Coils"/>
    </source>
</evidence>
<dbReference type="InterPro" id="IPR036388">
    <property type="entry name" value="WH-like_DNA-bd_sf"/>
</dbReference>
<feature type="coiled-coil region" evidence="1">
    <location>
        <begin position="777"/>
        <end position="804"/>
    </location>
</feature>
<dbReference type="SUPFAM" id="SSF46894">
    <property type="entry name" value="C-terminal effector domain of the bipartite response regulators"/>
    <property type="match status" value="1"/>
</dbReference>
<sequence length="942" mass="109129">MDIRKNIIITCVSLFVCATILANQKPYVTNLSRDKYHAANKNWSIGQDEKGIMYFGNSIGLLASDGMEWKLFQTPDASLVRAIAVESHHTIYSGGSEDLGRWDRDQSGELKYTSLKGLINGDNPLDNQSFWRIWIEGDKVYFQSFSHIYVYDHHTITPVDGPNAFLLLLKVRNEYWVQEMYGALYQLHNGILNKIPGSEFLNGTTTRVILPYDTDRYLVGTSTGAIYIYDQKNFIPWNLSLSRQLRGQELNCAIYSAKRNTYYLGTQLSGIYEVDTHGNILNHFSTANILQNNTVLSLYEDNQNNIWVALDRGLAYIRYTDGLSYYRSTDGGFGGIYDATIWHDNLLIGTNQGIYYTRHDKLNDLDMFSSLKLIEGTQGQVWSFRKIDGRLFCAHTNGLLEILPDLHIRHPYRINTGVFRTLEATINGKQIQIIITYDELLILNRTTGELNSMRQIADPIYNAEVDHLGNIWLETSSRGVYKCRLNDEQSAFRYYTYYGNEKDSSLPARLQLFKSGGRILFLGNDQFYIYDEVNDNLQLEQHLNRCFETIHDLKRIVPIDSEESWAITGSSVYRFFYDGYIARIREAYKVEADNLSLITAYENISVLNDSLSLICLDAGFILHDSHRSKRQTVELSAPNLEFIHAGKEQNAGFMDLNKTIHIPYKDNTVTVGFSVNAAFAGNLFVQYQLEEMDSTWSAPKRLNSISYARLPQGKYILRLRTTDGLNNYSPDTLLEFDVLPPWYNTVWWYLTCCLLIIATLFGTFYLMKRRLQTKHLRRMKSQEATRLRLMNEQLQNEIEEKDAEIFTQTSFIIHKNELILKLKEMVDEICSRNTQKALLPLYQKINTLLANNLDTEDDWKMFLIKFEQKHRNFFKRLKEAHPQLTNNDLRLCACLKLNMETKDIASLMNLSVRAVENNRYRLRKKLDLKPTQNLNEYFLNID</sequence>
<dbReference type="RefSeq" id="WP_029426050.1">
    <property type="nucleotide sequence ID" value="NZ_CP012801.1"/>
</dbReference>
<dbReference type="InterPro" id="IPR013783">
    <property type="entry name" value="Ig-like_fold"/>
</dbReference>
<accession>A0A0P0GEZ4</accession>
<evidence type="ECO:0000313" key="5">
    <source>
        <dbReference type="Proteomes" id="UP000061809"/>
    </source>
</evidence>
<dbReference type="Gene3D" id="2.130.10.10">
    <property type="entry name" value="YVTN repeat-like/Quinoprotein amine dehydrogenase"/>
    <property type="match status" value="2"/>
</dbReference>
<keyword evidence="1" id="KW-0175">Coiled coil</keyword>
<keyword evidence="2" id="KW-1133">Transmembrane helix</keyword>
<keyword evidence="2" id="KW-0812">Transmembrane</keyword>
<dbReference type="EMBL" id="CP012801">
    <property type="protein sequence ID" value="ALJ59534.1"/>
    <property type="molecule type" value="Genomic_DNA"/>
</dbReference>
<dbReference type="PATRIC" id="fig|246787.4.peg.2355"/>
<feature type="transmembrane region" description="Helical" evidence="2">
    <location>
        <begin position="746"/>
        <end position="767"/>
    </location>
</feature>
<gene>
    <name evidence="4" type="ORF">BcellWH2_02294</name>
</gene>
<dbReference type="GO" id="GO:0003677">
    <property type="term" value="F:DNA binding"/>
    <property type="evidence" value="ECO:0007669"/>
    <property type="project" value="InterPro"/>
</dbReference>
<feature type="domain" description="Two component regulator three Y" evidence="3">
    <location>
        <begin position="680"/>
        <end position="738"/>
    </location>
</feature>
<organism evidence="4 5">
    <name type="scientific">Bacteroides cellulosilyticus</name>
    <dbReference type="NCBI Taxonomy" id="246787"/>
    <lineage>
        <taxon>Bacteria</taxon>
        <taxon>Pseudomonadati</taxon>
        <taxon>Bacteroidota</taxon>
        <taxon>Bacteroidia</taxon>
        <taxon>Bacteroidales</taxon>
        <taxon>Bacteroidaceae</taxon>
        <taxon>Bacteroides</taxon>
    </lineage>
</organism>
<keyword evidence="2" id="KW-0472">Membrane</keyword>
<evidence type="ECO:0000313" key="4">
    <source>
        <dbReference type="EMBL" id="ALJ59534.1"/>
    </source>
</evidence>
<dbReference type="InterPro" id="IPR011110">
    <property type="entry name" value="Reg_prop"/>
</dbReference>
<dbReference type="Gene3D" id="2.60.40.10">
    <property type="entry name" value="Immunoglobulins"/>
    <property type="match status" value="1"/>
</dbReference>
<name>A0A0P0GEZ4_9BACE</name>
<dbReference type="SUPFAM" id="SSF63829">
    <property type="entry name" value="Calcium-dependent phosphotriesterase"/>
    <property type="match status" value="1"/>
</dbReference>
<evidence type="ECO:0000259" key="3">
    <source>
        <dbReference type="Pfam" id="PF07495"/>
    </source>
</evidence>
<dbReference type="AlphaFoldDB" id="A0A0P0GEZ4"/>
<dbReference type="InterPro" id="IPR011123">
    <property type="entry name" value="Y_Y_Y"/>
</dbReference>